<dbReference type="AlphaFoldDB" id="A0A4P9YLT1"/>
<dbReference type="GO" id="GO:0003713">
    <property type="term" value="F:transcription coactivator activity"/>
    <property type="evidence" value="ECO:0007669"/>
    <property type="project" value="TreeGrafter"/>
</dbReference>
<dbReference type="GO" id="GO:0005634">
    <property type="term" value="C:nucleus"/>
    <property type="evidence" value="ECO:0007669"/>
    <property type="project" value="UniProtKB-SubCell"/>
</dbReference>
<dbReference type="EMBL" id="ML005215">
    <property type="protein sequence ID" value="RKP19480.1"/>
    <property type="molecule type" value="Genomic_DNA"/>
</dbReference>
<dbReference type="PANTHER" id="PTHR21277">
    <property type="entry name" value="TRANSCRIPTIONAL ADAPTER 1"/>
    <property type="match status" value="1"/>
</dbReference>
<dbReference type="GO" id="GO:0006357">
    <property type="term" value="P:regulation of transcription by RNA polymerase II"/>
    <property type="evidence" value="ECO:0007669"/>
    <property type="project" value="TreeGrafter"/>
</dbReference>
<dbReference type="InterPro" id="IPR024738">
    <property type="entry name" value="Hfi1/Tada1"/>
</dbReference>
<keyword evidence="3" id="KW-0804">Transcription</keyword>
<proteinExistence type="predicted"/>
<evidence type="ECO:0000256" key="1">
    <source>
        <dbReference type="ARBA" id="ARBA00004123"/>
    </source>
</evidence>
<gene>
    <name evidence="5" type="ORF">ROZALSC1DRAFT_28926</name>
</gene>
<protein>
    <submittedName>
        <fullName evidence="5">Uncharacterized protein</fullName>
    </submittedName>
</protein>
<dbReference type="Pfam" id="PF12767">
    <property type="entry name" value="SAGA-Tad1"/>
    <property type="match status" value="1"/>
</dbReference>
<name>A0A4P9YLT1_ROZAC</name>
<evidence type="ECO:0000313" key="6">
    <source>
        <dbReference type="Proteomes" id="UP000281549"/>
    </source>
</evidence>
<reference evidence="6" key="1">
    <citation type="journal article" date="2018" name="Nat. Microbiol.">
        <title>Leveraging single-cell genomics to expand the fungal tree of life.</title>
        <authorList>
            <person name="Ahrendt S.R."/>
            <person name="Quandt C.A."/>
            <person name="Ciobanu D."/>
            <person name="Clum A."/>
            <person name="Salamov A."/>
            <person name="Andreopoulos B."/>
            <person name="Cheng J.F."/>
            <person name="Woyke T."/>
            <person name="Pelin A."/>
            <person name="Henrissat B."/>
            <person name="Reynolds N.K."/>
            <person name="Benny G.L."/>
            <person name="Smith M.E."/>
            <person name="James T.Y."/>
            <person name="Grigoriev I.V."/>
        </authorList>
    </citation>
    <scope>NUCLEOTIDE SEQUENCE [LARGE SCALE GENOMIC DNA]</scope>
    <source>
        <strain evidence="6">CSF55</strain>
    </source>
</reference>
<dbReference type="Proteomes" id="UP000281549">
    <property type="component" value="Unassembled WGS sequence"/>
</dbReference>
<keyword evidence="2" id="KW-0805">Transcription regulation</keyword>
<comment type="subcellular location">
    <subcellularLocation>
        <location evidence="1">Nucleus</location>
    </subcellularLocation>
</comment>
<evidence type="ECO:0000313" key="5">
    <source>
        <dbReference type="EMBL" id="RKP19480.1"/>
    </source>
</evidence>
<evidence type="ECO:0000256" key="3">
    <source>
        <dbReference type="ARBA" id="ARBA00023163"/>
    </source>
</evidence>
<evidence type="ECO:0000256" key="4">
    <source>
        <dbReference type="ARBA" id="ARBA00023242"/>
    </source>
</evidence>
<dbReference type="GO" id="GO:0000124">
    <property type="term" value="C:SAGA complex"/>
    <property type="evidence" value="ECO:0007669"/>
    <property type="project" value="UniProtKB-ARBA"/>
</dbReference>
<organism evidence="5 6">
    <name type="scientific">Rozella allomycis (strain CSF55)</name>
    <dbReference type="NCBI Taxonomy" id="988480"/>
    <lineage>
        <taxon>Eukaryota</taxon>
        <taxon>Fungi</taxon>
        <taxon>Fungi incertae sedis</taxon>
        <taxon>Cryptomycota</taxon>
        <taxon>Cryptomycota incertae sedis</taxon>
        <taxon>Rozella</taxon>
    </lineage>
</organism>
<evidence type="ECO:0000256" key="2">
    <source>
        <dbReference type="ARBA" id="ARBA00023015"/>
    </source>
</evidence>
<accession>A0A4P9YLT1</accession>
<dbReference type="PANTHER" id="PTHR21277:SF5">
    <property type="entry name" value="TRANSCRIPTIONAL ADAPTER 1"/>
    <property type="match status" value="1"/>
</dbReference>
<keyword evidence="4" id="KW-0539">Nucleus</keyword>
<sequence length="292" mass="34131">MRNVSSRIDVDALRNSINDLLKERSVIYWLVLKRFLTSRLTKEEFDLHVKHLFPTNQLCIHNDLIHALLCNARFHPVPSQPRKKLVHEDDRFKKKAKKSRTRIKQLFLQQPESQQTPVLSESPYWFRQHHSFSESSVSPMSTKSNILKPDNLHFMSFENNMGTKEELKRKLAFLAVDNDVPGGVSDDCVNAMYYHIKNMLQDVIRFTSPRALNEKSDLLPPSWKNKASEKNQMVKTNHLITHDDLDVCMELCPSIVADDISFKERNLIRKRKDEKVNQNEDTKGLVEIILRK</sequence>